<gene>
    <name evidence="1" type="ORF">C7B46_19545</name>
</gene>
<protein>
    <submittedName>
        <fullName evidence="1">Uncharacterized protein</fullName>
    </submittedName>
</protein>
<dbReference type="Proteomes" id="UP000242972">
    <property type="component" value="Unassembled WGS sequence"/>
</dbReference>
<evidence type="ECO:0000313" key="2">
    <source>
        <dbReference type="Proteomes" id="UP000242972"/>
    </source>
</evidence>
<name>A0A2T2WYE4_9FIRM</name>
<comment type="caution">
    <text evidence="1">The sequence shown here is derived from an EMBL/GenBank/DDBJ whole genome shotgun (WGS) entry which is preliminary data.</text>
</comment>
<dbReference type="AlphaFoldDB" id="A0A2T2WYE4"/>
<accession>A0A2T2WYE4</accession>
<evidence type="ECO:0000313" key="1">
    <source>
        <dbReference type="EMBL" id="PSR27241.1"/>
    </source>
</evidence>
<organism evidence="1 2">
    <name type="scientific">Sulfobacillus benefaciens</name>
    <dbReference type="NCBI Taxonomy" id="453960"/>
    <lineage>
        <taxon>Bacteria</taxon>
        <taxon>Bacillati</taxon>
        <taxon>Bacillota</taxon>
        <taxon>Clostridia</taxon>
        <taxon>Eubacteriales</taxon>
        <taxon>Clostridiales Family XVII. Incertae Sedis</taxon>
        <taxon>Sulfobacillus</taxon>
    </lineage>
</organism>
<reference evidence="1 2" key="1">
    <citation type="journal article" date="2014" name="BMC Genomics">
        <title>Comparison of environmental and isolate Sulfobacillus genomes reveals diverse carbon, sulfur, nitrogen, and hydrogen metabolisms.</title>
        <authorList>
            <person name="Justice N.B."/>
            <person name="Norman A."/>
            <person name="Brown C.T."/>
            <person name="Singh A."/>
            <person name="Thomas B.C."/>
            <person name="Banfield J.F."/>
        </authorList>
    </citation>
    <scope>NUCLEOTIDE SEQUENCE [LARGE SCALE GENOMIC DNA]</scope>
    <source>
        <strain evidence="1">AMDSBA4</strain>
    </source>
</reference>
<sequence>MEVITIARAFGWFRDHNAVFECVFAAHNQAKVSVLMPEIHSPNEGQLIVLGPLSHDFACYPFLDIWRHIRRLGIEQGLARRYANILGKGAVIVCVEDSVTNPLTWLKPYPVHDVALVP</sequence>
<proteinExistence type="predicted"/>
<dbReference type="EMBL" id="PXYW01000112">
    <property type="protein sequence ID" value="PSR27241.1"/>
    <property type="molecule type" value="Genomic_DNA"/>
</dbReference>